<dbReference type="PROSITE" id="PS00687">
    <property type="entry name" value="ALDEHYDE_DEHYDR_GLU"/>
    <property type="match status" value="1"/>
</dbReference>
<dbReference type="PANTHER" id="PTHR43217:SF2">
    <property type="entry name" value="SUCCINATE-SEMIALDEHYDE DEHYDROGENASE [NADP(+)]"/>
    <property type="match status" value="1"/>
</dbReference>
<proteinExistence type="inferred from homology"/>
<dbReference type="InterPro" id="IPR015590">
    <property type="entry name" value="Aldehyde_DH_dom"/>
</dbReference>
<dbReference type="AlphaFoldDB" id="A0A850PFI8"/>
<gene>
    <name evidence="7" type="ORF">HUK82_10615</name>
</gene>
<dbReference type="InterPro" id="IPR016163">
    <property type="entry name" value="Ald_DH_C"/>
</dbReference>
<dbReference type="InterPro" id="IPR016162">
    <property type="entry name" value="Ald_DH_N"/>
</dbReference>
<dbReference type="InterPro" id="IPR016160">
    <property type="entry name" value="Ald_DH_CS_CYS"/>
</dbReference>
<evidence type="ECO:0000256" key="4">
    <source>
        <dbReference type="PROSITE-ProRule" id="PRU10007"/>
    </source>
</evidence>
<keyword evidence="2" id="KW-0521">NADP</keyword>
<comment type="similarity">
    <text evidence="1 5">Belongs to the aldehyde dehydrogenase family.</text>
</comment>
<keyword evidence="3 5" id="KW-0560">Oxidoreductase</keyword>
<organism evidence="7 8">
    <name type="scientific">Ameyamaea chiangmaiensis</name>
    <dbReference type="NCBI Taxonomy" id="442969"/>
    <lineage>
        <taxon>Bacteria</taxon>
        <taxon>Pseudomonadati</taxon>
        <taxon>Pseudomonadota</taxon>
        <taxon>Alphaproteobacteria</taxon>
        <taxon>Acetobacterales</taxon>
        <taxon>Acetobacteraceae</taxon>
        <taxon>Ameyamaea</taxon>
    </lineage>
</organism>
<dbReference type="Proteomes" id="UP000585665">
    <property type="component" value="Unassembled WGS sequence"/>
</dbReference>
<evidence type="ECO:0000256" key="1">
    <source>
        <dbReference type="ARBA" id="ARBA00009986"/>
    </source>
</evidence>
<sequence>MTYQTVNPYTEQVVKTYPGHTDQQAFDALARADAAFRSPTWGQGPLENRTRVLSKIADLFEMRAEELAHAATIDMGKRLEDAKDEVKLCGGIARYYADNAHEFLKPTPYKTSMGDAWVENAPIGTLVAVEPWNFPFYQLIRVVGPAFAIGNSVLIKHAEGVPQCAELFESLVRDAGAPDGACVNLFITPDQVEALIGDDRVQGVALTGSERAGTAVAATAAKQLKKSTMELGGMDVFAVLDDADLARAIEIGTVARLSNAGQVCTAAKRFVVHESVAESFVEGLKAEFAKVRMGDPLDKDTTFQPMSSRRALETIEEQVKDAVKHGAKVLVGGKRADHQGFFYEPTILTGIDRDNPAFRTEFFGPVAQVYVVRNDDELVVLANDSRYGLGGSIFSKDEKRARALASRIETGMVFINQWTSTAPELPFGGVKRSGYGRELGDLGIMEFVNRKLVVVAPAG</sequence>
<name>A0A850PFI8_9PROT</name>
<dbReference type="GO" id="GO:0004777">
    <property type="term" value="F:succinate-semialdehyde dehydrogenase (NAD+) activity"/>
    <property type="evidence" value="ECO:0007669"/>
    <property type="project" value="TreeGrafter"/>
</dbReference>
<dbReference type="GO" id="GO:0004030">
    <property type="term" value="F:aldehyde dehydrogenase [NAD(P)+] activity"/>
    <property type="evidence" value="ECO:0007669"/>
    <property type="project" value="InterPro"/>
</dbReference>
<accession>A0A850PFI8</accession>
<dbReference type="PROSITE" id="PS00070">
    <property type="entry name" value="ALDEHYDE_DEHYDR_CYS"/>
    <property type="match status" value="1"/>
</dbReference>
<evidence type="ECO:0000313" key="8">
    <source>
        <dbReference type="Proteomes" id="UP000585665"/>
    </source>
</evidence>
<dbReference type="FunFam" id="3.40.309.10:FF:000009">
    <property type="entry name" value="Aldehyde dehydrogenase A"/>
    <property type="match status" value="1"/>
</dbReference>
<reference evidence="7 8" key="1">
    <citation type="submission" date="2020-06" db="EMBL/GenBank/DDBJ databases">
        <title>Description of novel acetic acid bacteria.</title>
        <authorList>
            <person name="Sombolestani A."/>
        </authorList>
    </citation>
    <scope>NUCLEOTIDE SEQUENCE [LARGE SCALE GENOMIC DNA]</scope>
    <source>
        <strain evidence="7 8">LMG 27010</strain>
    </source>
</reference>
<dbReference type="SUPFAM" id="SSF53720">
    <property type="entry name" value="ALDH-like"/>
    <property type="match status" value="1"/>
</dbReference>
<dbReference type="EMBL" id="JABXXR010000082">
    <property type="protein sequence ID" value="NVN41006.1"/>
    <property type="molecule type" value="Genomic_DNA"/>
</dbReference>
<dbReference type="RefSeq" id="WP_176613929.1">
    <property type="nucleotide sequence ID" value="NZ_JABXXR010000082.1"/>
</dbReference>
<feature type="domain" description="Aldehyde dehydrogenase" evidence="6">
    <location>
        <begin position="2"/>
        <end position="453"/>
    </location>
</feature>
<evidence type="ECO:0000256" key="2">
    <source>
        <dbReference type="ARBA" id="ARBA00022857"/>
    </source>
</evidence>
<dbReference type="Pfam" id="PF00171">
    <property type="entry name" value="Aldedh"/>
    <property type="match status" value="1"/>
</dbReference>
<dbReference type="PANTHER" id="PTHR43217">
    <property type="entry name" value="SUCCINATE SEMIALDEHYDE DEHYDROGENASE [NAD(P)+] SAD"/>
    <property type="match status" value="1"/>
</dbReference>
<protein>
    <submittedName>
        <fullName evidence="7">NAD-dependent succinate-semialdehyde dehydrogenase</fullName>
    </submittedName>
</protein>
<comment type="caution">
    <text evidence="7">The sequence shown here is derived from an EMBL/GenBank/DDBJ whole genome shotgun (WGS) entry which is preliminary data.</text>
</comment>
<dbReference type="InterPro" id="IPR044148">
    <property type="entry name" value="ALDH_GabD1-like"/>
</dbReference>
<evidence type="ECO:0000259" key="6">
    <source>
        <dbReference type="Pfam" id="PF00171"/>
    </source>
</evidence>
<feature type="active site" evidence="4">
    <location>
        <position position="230"/>
    </location>
</feature>
<dbReference type="Gene3D" id="3.40.605.10">
    <property type="entry name" value="Aldehyde Dehydrogenase, Chain A, domain 1"/>
    <property type="match status" value="1"/>
</dbReference>
<dbReference type="FunFam" id="3.40.605.10:FF:000012">
    <property type="entry name" value="NAD-dependent succinate-semialdehyde dehydrogenase"/>
    <property type="match status" value="1"/>
</dbReference>
<dbReference type="Gene3D" id="3.40.309.10">
    <property type="entry name" value="Aldehyde Dehydrogenase, Chain A, domain 2"/>
    <property type="match status" value="1"/>
</dbReference>
<evidence type="ECO:0000313" key="7">
    <source>
        <dbReference type="EMBL" id="NVN41006.1"/>
    </source>
</evidence>
<dbReference type="InterPro" id="IPR047110">
    <property type="entry name" value="GABD/Sad-like"/>
</dbReference>
<dbReference type="InterPro" id="IPR016161">
    <property type="entry name" value="Ald_DH/histidinol_DH"/>
</dbReference>
<dbReference type="InterPro" id="IPR029510">
    <property type="entry name" value="Ald_DH_CS_GLU"/>
</dbReference>
<dbReference type="CDD" id="cd07100">
    <property type="entry name" value="ALDH_SSADH1_GabD1"/>
    <property type="match status" value="1"/>
</dbReference>
<evidence type="ECO:0000256" key="3">
    <source>
        <dbReference type="ARBA" id="ARBA00023002"/>
    </source>
</evidence>
<keyword evidence="8" id="KW-1185">Reference proteome</keyword>
<evidence type="ECO:0000256" key="5">
    <source>
        <dbReference type="RuleBase" id="RU003345"/>
    </source>
</evidence>